<dbReference type="GO" id="GO:0003729">
    <property type="term" value="F:mRNA binding"/>
    <property type="evidence" value="ECO:0007669"/>
    <property type="project" value="TreeGrafter"/>
</dbReference>
<dbReference type="SUPFAM" id="SSF50249">
    <property type="entry name" value="Nucleic acid-binding proteins"/>
    <property type="match status" value="4"/>
</dbReference>
<organism evidence="6 7">
    <name type="scientific">Treponema peruense</name>
    <dbReference type="NCBI Taxonomy" id="2787628"/>
    <lineage>
        <taxon>Bacteria</taxon>
        <taxon>Pseudomonadati</taxon>
        <taxon>Spirochaetota</taxon>
        <taxon>Spirochaetia</taxon>
        <taxon>Spirochaetales</taxon>
        <taxon>Treponemataceae</taxon>
        <taxon>Treponema</taxon>
    </lineage>
</organism>
<dbReference type="SMART" id="SM00316">
    <property type="entry name" value="S1"/>
    <property type="match status" value="4"/>
</dbReference>
<dbReference type="PROSITE" id="PS50126">
    <property type="entry name" value="S1"/>
    <property type="match status" value="4"/>
</dbReference>
<keyword evidence="2" id="KW-0689">Ribosomal protein</keyword>
<gene>
    <name evidence="6" type="ORF">IWA51_12485</name>
</gene>
<feature type="domain" description="S1 motif" evidence="5">
    <location>
        <begin position="177"/>
        <end position="245"/>
    </location>
</feature>
<keyword evidence="7" id="KW-1185">Reference proteome</keyword>
<dbReference type="RefSeq" id="WP_198442656.1">
    <property type="nucleotide sequence ID" value="NZ_CBCSHE010000007.1"/>
</dbReference>
<sequence length="365" mass="40409">MKNLYEPGQLVETTVVAISGDTVFIDLGLKSEGFVDKAEFTDENGNITIKEGDKIKVYFASANRDELHFTTKLSGQNAGKDILESAYKNAIPVEGHVTKEIKGGYEVMVGTVRAFCPYSQMGYKQKKEPAEYVGEHLTFKIQEYKNDGRNIVVSNRAVLEEQAADELSKLEQKLTVGMTVTGTVKSIESYGAFIDVDGFQALLPISEISRIRVTNVADVLKVGQTITAKIIRTDWAHERMSLSTKELEADPWEGADKKFPAGTTLDGTISRVADFGLFVQLASGIDGLVHISRLNVERNTNLKKVYKPGDKLPVVVDKIDLAEHRISLSPVVSNEEEENAHEYLSKQNDDGETYNPFAALLKNRK</sequence>
<dbReference type="EMBL" id="CP064936">
    <property type="protein sequence ID" value="QQA01048.1"/>
    <property type="molecule type" value="Genomic_DNA"/>
</dbReference>
<comment type="similarity">
    <text evidence="1">Belongs to the bacterial ribosomal protein bS1 family.</text>
</comment>
<dbReference type="Gene3D" id="2.40.50.140">
    <property type="entry name" value="Nucleic acid-binding proteins"/>
    <property type="match status" value="4"/>
</dbReference>
<reference evidence="6 7" key="1">
    <citation type="submission" date="2020-11" db="EMBL/GenBank/DDBJ databases">
        <title>Treponema Peruensis nv. sp., first commensal Treponema isolated from human feces.</title>
        <authorList>
            <person name="Belkhou C."/>
            <person name="Raes J."/>
        </authorList>
    </citation>
    <scope>NUCLEOTIDE SEQUENCE [LARGE SCALE GENOMIC DNA]</scope>
    <source>
        <strain evidence="6 7">RCC2812</strain>
    </source>
</reference>
<feature type="domain" description="S1 motif" evidence="5">
    <location>
        <begin position="90"/>
        <end position="156"/>
    </location>
</feature>
<accession>A0A7T3V524</accession>
<feature type="region of interest" description="Disordered" evidence="4">
    <location>
        <begin position="332"/>
        <end position="351"/>
    </location>
</feature>
<dbReference type="InterPro" id="IPR035104">
    <property type="entry name" value="Ribosomal_protein_S1-like"/>
</dbReference>
<evidence type="ECO:0000256" key="4">
    <source>
        <dbReference type="SAM" id="MobiDB-lite"/>
    </source>
</evidence>
<protein>
    <submittedName>
        <fullName evidence="6">S1 RNA-binding domain-containing protein</fullName>
    </submittedName>
</protein>
<evidence type="ECO:0000256" key="1">
    <source>
        <dbReference type="ARBA" id="ARBA00006767"/>
    </source>
</evidence>
<name>A0A7T3V524_9SPIR</name>
<feature type="compositionally biased region" description="Basic and acidic residues" evidence="4">
    <location>
        <begin position="340"/>
        <end position="349"/>
    </location>
</feature>
<dbReference type="PANTHER" id="PTHR10724">
    <property type="entry name" value="30S RIBOSOMAL PROTEIN S1"/>
    <property type="match status" value="1"/>
</dbReference>
<evidence type="ECO:0000259" key="5">
    <source>
        <dbReference type="PROSITE" id="PS50126"/>
    </source>
</evidence>
<dbReference type="Proteomes" id="UP000595224">
    <property type="component" value="Chromosome"/>
</dbReference>
<dbReference type="GO" id="GO:0006412">
    <property type="term" value="P:translation"/>
    <property type="evidence" value="ECO:0007669"/>
    <property type="project" value="TreeGrafter"/>
</dbReference>
<dbReference type="KEGG" id="tper:IWA51_12485"/>
<evidence type="ECO:0000256" key="3">
    <source>
        <dbReference type="ARBA" id="ARBA00023274"/>
    </source>
</evidence>
<feature type="domain" description="S1 motif" evidence="5">
    <location>
        <begin position="8"/>
        <end position="72"/>
    </location>
</feature>
<proteinExistence type="inferred from homology"/>
<evidence type="ECO:0000256" key="2">
    <source>
        <dbReference type="ARBA" id="ARBA00022980"/>
    </source>
</evidence>
<dbReference type="GO" id="GO:0003735">
    <property type="term" value="F:structural constituent of ribosome"/>
    <property type="evidence" value="ECO:0007669"/>
    <property type="project" value="TreeGrafter"/>
</dbReference>
<feature type="domain" description="S1 motif" evidence="5">
    <location>
        <begin position="262"/>
        <end position="331"/>
    </location>
</feature>
<keyword evidence="3" id="KW-0687">Ribonucleoprotein</keyword>
<dbReference type="InterPro" id="IPR050437">
    <property type="entry name" value="Ribos_protein_bS1-like"/>
</dbReference>
<dbReference type="InterPro" id="IPR003029">
    <property type="entry name" value="S1_domain"/>
</dbReference>
<dbReference type="PANTHER" id="PTHR10724:SF7">
    <property type="entry name" value="SMALL RIBOSOMAL SUBUNIT PROTEIN BS1C"/>
    <property type="match status" value="1"/>
</dbReference>
<dbReference type="GO" id="GO:0022627">
    <property type="term" value="C:cytosolic small ribosomal subunit"/>
    <property type="evidence" value="ECO:0007669"/>
    <property type="project" value="TreeGrafter"/>
</dbReference>
<evidence type="ECO:0000313" key="7">
    <source>
        <dbReference type="Proteomes" id="UP000595224"/>
    </source>
</evidence>
<dbReference type="Pfam" id="PF00575">
    <property type="entry name" value="S1"/>
    <property type="match status" value="3"/>
</dbReference>
<dbReference type="PRINTS" id="PR00681">
    <property type="entry name" value="RIBOSOMALS1"/>
</dbReference>
<evidence type="ECO:0000313" key="6">
    <source>
        <dbReference type="EMBL" id="QQA01048.1"/>
    </source>
</evidence>
<dbReference type="AlphaFoldDB" id="A0A7T3V524"/>
<dbReference type="CDD" id="cd04465">
    <property type="entry name" value="S1_RPS1_repeat_ec2_hs2"/>
    <property type="match status" value="1"/>
</dbReference>
<dbReference type="InterPro" id="IPR012340">
    <property type="entry name" value="NA-bd_OB-fold"/>
</dbReference>